<evidence type="ECO:0000313" key="7">
    <source>
        <dbReference type="Proteomes" id="UP001500945"/>
    </source>
</evidence>
<accession>A0ABP8K9K6</accession>
<comment type="similarity">
    <text evidence="2">Belongs to the metallo-dependent hydrolases superfamily. Hydantoinase/dihydropyrimidinase family.</text>
</comment>
<dbReference type="PANTHER" id="PTHR11647">
    <property type="entry name" value="HYDRANTOINASE/DIHYDROPYRIMIDINASE FAMILY MEMBER"/>
    <property type="match status" value="1"/>
</dbReference>
<evidence type="ECO:0000259" key="5">
    <source>
        <dbReference type="Pfam" id="PF01979"/>
    </source>
</evidence>
<keyword evidence="3" id="KW-0479">Metal-binding</keyword>
<dbReference type="RefSeq" id="WP_345203876.1">
    <property type="nucleotide sequence ID" value="NZ_BAABGM010000008.1"/>
</dbReference>
<proteinExistence type="inferred from homology"/>
<dbReference type="Pfam" id="PF01979">
    <property type="entry name" value="Amidohydro_1"/>
    <property type="match status" value="1"/>
</dbReference>
<dbReference type="SUPFAM" id="SSF51338">
    <property type="entry name" value="Composite domain of metallo-dependent hydrolases"/>
    <property type="match status" value="1"/>
</dbReference>
<name>A0ABP8K9K6_9MICO</name>
<dbReference type="InterPro" id="IPR050378">
    <property type="entry name" value="Metallo-dep_Hydrolases_sf"/>
</dbReference>
<dbReference type="PANTHER" id="PTHR11647:SF1">
    <property type="entry name" value="COLLAPSIN RESPONSE MEDIATOR PROTEIN"/>
    <property type="match status" value="1"/>
</dbReference>
<gene>
    <name evidence="6" type="primary">hydA</name>
    <name evidence="6" type="ORF">GCM10023168_13700</name>
</gene>
<dbReference type="NCBIfam" id="TIGR02033">
    <property type="entry name" value="D-hydantoinase"/>
    <property type="match status" value="1"/>
</dbReference>
<evidence type="ECO:0000256" key="4">
    <source>
        <dbReference type="ARBA" id="ARBA00022801"/>
    </source>
</evidence>
<evidence type="ECO:0000256" key="3">
    <source>
        <dbReference type="ARBA" id="ARBA00022723"/>
    </source>
</evidence>
<keyword evidence="4" id="KW-0378">Hydrolase</keyword>
<protein>
    <submittedName>
        <fullName evidence="6">Dihydropyrimidinase</fullName>
    </submittedName>
</protein>
<evidence type="ECO:0000256" key="1">
    <source>
        <dbReference type="ARBA" id="ARBA00001947"/>
    </source>
</evidence>
<feature type="domain" description="Amidohydrolase-related" evidence="5">
    <location>
        <begin position="55"/>
        <end position="444"/>
    </location>
</feature>
<reference evidence="7" key="1">
    <citation type="journal article" date="2019" name="Int. J. Syst. Evol. Microbiol.">
        <title>The Global Catalogue of Microorganisms (GCM) 10K type strain sequencing project: providing services to taxonomists for standard genome sequencing and annotation.</title>
        <authorList>
            <consortium name="The Broad Institute Genomics Platform"/>
            <consortium name="The Broad Institute Genome Sequencing Center for Infectious Disease"/>
            <person name="Wu L."/>
            <person name="Ma J."/>
        </authorList>
    </citation>
    <scope>NUCLEOTIDE SEQUENCE [LARGE SCALE GENOMIC DNA]</scope>
    <source>
        <strain evidence="7">JCM 17809</strain>
    </source>
</reference>
<dbReference type="Gene3D" id="3.20.20.140">
    <property type="entry name" value="Metal-dependent hydrolases"/>
    <property type="match status" value="1"/>
</dbReference>
<comment type="cofactor">
    <cofactor evidence="1">
        <name>Zn(2+)</name>
        <dbReference type="ChEBI" id="CHEBI:29105"/>
    </cofactor>
</comment>
<dbReference type="Proteomes" id="UP001500945">
    <property type="component" value="Unassembled WGS sequence"/>
</dbReference>
<comment type="caution">
    <text evidence="6">The sequence shown here is derived from an EMBL/GenBank/DDBJ whole genome shotgun (WGS) entry which is preliminary data.</text>
</comment>
<dbReference type="InterPro" id="IPR006680">
    <property type="entry name" value="Amidohydro-rel"/>
</dbReference>
<dbReference type="SUPFAM" id="SSF51556">
    <property type="entry name" value="Metallo-dependent hydrolases"/>
    <property type="match status" value="1"/>
</dbReference>
<dbReference type="InterPro" id="IPR011059">
    <property type="entry name" value="Metal-dep_hydrolase_composite"/>
</dbReference>
<dbReference type="InterPro" id="IPR011778">
    <property type="entry name" value="Hydantoinase/dihydroPyrase"/>
</dbReference>
<evidence type="ECO:0000256" key="2">
    <source>
        <dbReference type="ARBA" id="ARBA00008829"/>
    </source>
</evidence>
<organism evidence="6 7">
    <name type="scientific">Fodinibacter luteus</name>
    <dbReference type="NCBI Taxonomy" id="552064"/>
    <lineage>
        <taxon>Bacteria</taxon>
        <taxon>Bacillati</taxon>
        <taxon>Actinomycetota</taxon>
        <taxon>Actinomycetes</taxon>
        <taxon>Micrococcales</taxon>
        <taxon>Intrasporangiaceae</taxon>
        <taxon>Fodinibacter (ex Wang et al. 2009)</taxon>
    </lineage>
</organism>
<sequence>MDRPLVLRGGTVVDAVGRRRADVLVRDGRIAAVGPDLARAGAEAGADVVDASGSYVVPGGIDVHTHLALPVGAVTSADDFESGTVAAACGGTTCVVDFAGAGREPWEEALATWHGRARGRAVVDYGFHLTITELPERLDDAVRRFERFVEEGVTSVKLYMAYPDRLMVDDETLGRALAASRLTGVRVCVHAEDGTTVEALAAAALAAGRTGPEAVPSVRPPSVEASAVRRVGELALAQGAWLYVVHLSSAAGLEAVRAARARGADIHAETCPHYLHLDQSHLEAGEQDFVCAPPLREAADRAALWQALGAGDVEVVGTDHCPFTTADRRRGTAGGAWADFRQIPGGLSGVETRLSLVYQGVLDGRLTLEQWVEVTSGAPARLFGLDHVKGAVQPGLDADLVVFDPSATRRLDAVRLHSRCDHSAYEGLQVAGWPALTLSRGRVVARDGEPADVEPGRGHYVRRAPLRR</sequence>
<dbReference type="EMBL" id="BAABGM010000008">
    <property type="protein sequence ID" value="GAA4402788.1"/>
    <property type="molecule type" value="Genomic_DNA"/>
</dbReference>
<evidence type="ECO:0000313" key="6">
    <source>
        <dbReference type="EMBL" id="GAA4402788.1"/>
    </source>
</evidence>
<keyword evidence="7" id="KW-1185">Reference proteome</keyword>
<dbReference type="Gene3D" id="2.30.40.10">
    <property type="entry name" value="Urease, subunit C, domain 1"/>
    <property type="match status" value="1"/>
</dbReference>
<dbReference type="InterPro" id="IPR032466">
    <property type="entry name" value="Metal_Hydrolase"/>
</dbReference>